<feature type="region of interest" description="Disordered" evidence="2">
    <location>
        <begin position="128"/>
        <end position="242"/>
    </location>
</feature>
<evidence type="ECO:0000256" key="1">
    <source>
        <dbReference type="SAM" id="Coils"/>
    </source>
</evidence>
<feature type="coiled-coil region" evidence="1">
    <location>
        <begin position="91"/>
        <end position="125"/>
    </location>
</feature>
<dbReference type="GO" id="GO:0003682">
    <property type="term" value="F:chromatin binding"/>
    <property type="evidence" value="ECO:0007669"/>
    <property type="project" value="TreeGrafter"/>
</dbReference>
<evidence type="ECO:0000256" key="2">
    <source>
        <dbReference type="SAM" id="MobiDB-lite"/>
    </source>
</evidence>
<feature type="domain" description="PEHE" evidence="3">
    <location>
        <begin position="287"/>
        <end position="403"/>
    </location>
</feature>
<keyword evidence="1" id="KW-0175">Coiled coil</keyword>
<comment type="caution">
    <text evidence="4">The sequence shown here is derived from an EMBL/GenBank/DDBJ whole genome shotgun (WGS) entry which is preliminary data.</text>
</comment>
<dbReference type="GO" id="GO:0072487">
    <property type="term" value="C:MSL complex"/>
    <property type="evidence" value="ECO:0007669"/>
    <property type="project" value="InterPro"/>
</dbReference>
<reference evidence="4" key="1">
    <citation type="journal article" date="2024" name="Gigascience">
        <title>Chromosome-level genome of the poultry shaft louse Menopon gallinae provides insight into the host-switching and adaptive evolution of parasitic lice.</title>
        <authorList>
            <person name="Xu Y."/>
            <person name="Ma L."/>
            <person name="Liu S."/>
            <person name="Liang Y."/>
            <person name="Liu Q."/>
            <person name="He Z."/>
            <person name="Tian L."/>
            <person name="Duan Y."/>
            <person name="Cai W."/>
            <person name="Li H."/>
            <person name="Song F."/>
        </authorList>
    </citation>
    <scope>NUCLEOTIDE SEQUENCE</scope>
    <source>
        <strain evidence="4">Cailab_2023a</strain>
    </source>
</reference>
<dbReference type="Gene3D" id="1.20.5.170">
    <property type="match status" value="1"/>
</dbReference>
<dbReference type="PANTHER" id="PTHR21656">
    <property type="entry name" value="MALE-SPECIFIC LETHAL-1 PROTEIN"/>
    <property type="match status" value="1"/>
</dbReference>
<feature type="compositionally biased region" description="Polar residues" evidence="2">
    <location>
        <begin position="206"/>
        <end position="217"/>
    </location>
</feature>
<sequence>MSKASLFVNGENNSGGGDFGDANVNMVAIMDSHTTKNQDFSSNQDKCAKMYPCAFDHMYASVNDMSCTPNQVKDKETKHLKELLLLHLDLIQQQSEQIVTKDKQIAALKQDYETLKMRFDRMERRVTLHKHKGDSTDASETSAPQSSPNSAITQGEAEETKSPLAVTSKEASETVNETVSEGGSLRRRVCKRMSQEQESGKRRRTSTGSGTVKTVPSITKKKRTTSLSSDKTRQCSGSTPDVCYSETDKKVKERLKLKTDSAYYTIIGSLDSCWPASDPDDVKSEEQVQVPSWREKPLAPCYVMEGTENLGDDVFSKRHQRLETDERRRKRWDIQRIREQNHVDKLKQKLNKHQAMQSSEHPLRSFFPSIDDLEEISIDEGLPVLAFGLEIPLFENCEFSLPWNVHLQEKQKPASASS</sequence>
<gene>
    <name evidence="4" type="ORF">PYX00_004540</name>
</gene>
<dbReference type="PANTHER" id="PTHR21656:SF2">
    <property type="entry name" value="MALE-SPECIFIC LETHAL 1 HOMOLOG"/>
    <property type="match status" value="1"/>
</dbReference>
<evidence type="ECO:0000259" key="3">
    <source>
        <dbReference type="PROSITE" id="PS52052"/>
    </source>
</evidence>
<feature type="compositionally biased region" description="Polar residues" evidence="2">
    <location>
        <begin position="225"/>
        <end position="239"/>
    </location>
</feature>
<dbReference type="InterPro" id="IPR026711">
    <property type="entry name" value="Msl-1"/>
</dbReference>
<proteinExistence type="predicted"/>
<feature type="compositionally biased region" description="Polar residues" evidence="2">
    <location>
        <begin position="136"/>
        <end position="153"/>
    </location>
</feature>
<dbReference type="InterPro" id="IPR029332">
    <property type="entry name" value="PEHE_dom"/>
</dbReference>
<evidence type="ECO:0000313" key="4">
    <source>
        <dbReference type="EMBL" id="KAL0277174.1"/>
    </source>
</evidence>
<dbReference type="AlphaFoldDB" id="A0AAW2I4T9"/>
<organism evidence="4">
    <name type="scientific">Menopon gallinae</name>
    <name type="common">poultry shaft louse</name>
    <dbReference type="NCBI Taxonomy" id="328185"/>
    <lineage>
        <taxon>Eukaryota</taxon>
        <taxon>Metazoa</taxon>
        <taxon>Ecdysozoa</taxon>
        <taxon>Arthropoda</taxon>
        <taxon>Hexapoda</taxon>
        <taxon>Insecta</taxon>
        <taxon>Pterygota</taxon>
        <taxon>Neoptera</taxon>
        <taxon>Paraneoptera</taxon>
        <taxon>Psocodea</taxon>
        <taxon>Troctomorpha</taxon>
        <taxon>Phthiraptera</taxon>
        <taxon>Amblycera</taxon>
        <taxon>Menoponidae</taxon>
        <taxon>Menopon</taxon>
    </lineage>
</organism>
<dbReference type="Pfam" id="PF15275">
    <property type="entry name" value="PEHE"/>
    <property type="match status" value="1"/>
</dbReference>
<dbReference type="PROSITE" id="PS52052">
    <property type="entry name" value="PEHE"/>
    <property type="match status" value="1"/>
</dbReference>
<dbReference type="Gene3D" id="6.10.250.2000">
    <property type="match status" value="1"/>
</dbReference>
<name>A0AAW2I4T9_9NEOP</name>
<dbReference type="SMART" id="SM01300">
    <property type="entry name" value="PEHE"/>
    <property type="match status" value="1"/>
</dbReference>
<accession>A0AAW2I4T9</accession>
<protein>
    <recommendedName>
        <fullName evidence="3">PEHE domain-containing protein</fullName>
    </recommendedName>
</protein>
<dbReference type="EMBL" id="JARGDH010000002">
    <property type="protein sequence ID" value="KAL0277174.1"/>
    <property type="molecule type" value="Genomic_DNA"/>
</dbReference>